<sequence>MMRIPPYQIFSSDNRLWEYFRWMLAGAFVCTFMIKSAPLLSLSLFQKFLFEGIVWICIGSCVIAGSKVYRKLSSSSAYAASIFFTALIGTLIGFPLALLLGGNLSFLTEPEAITHLRSPFTWNYLSGVAVSSVFLFKEAASIIQTEVQKEKVKNLAQEKEVAEINLKFLQAQIEPHFLFNTLSNILSLLEEEPVKGRKMLLDLTQYLRSTLSKIRSEHVTLEQEEEMLLKYLNIHQIRMDERLDFEINIPDSMKHFLIPPMLLQPLVENSLKHGLEPKIKGGKIWIKGSYDQKNIKIEVIDNGIGLQTETSNGLGIENVKKRLKACFGGQGKIILQENYPSGLKISMEFPNESSHRG</sequence>
<name>A0A2A4T2Y8_9DELT</name>
<feature type="transmembrane region" description="Helical" evidence="2">
    <location>
        <begin position="20"/>
        <end position="42"/>
    </location>
</feature>
<feature type="domain" description="Signal transduction histidine kinase internal region" evidence="4">
    <location>
        <begin position="165"/>
        <end position="243"/>
    </location>
</feature>
<feature type="transmembrane region" description="Helical" evidence="2">
    <location>
        <begin position="77"/>
        <end position="100"/>
    </location>
</feature>
<evidence type="ECO:0000313" key="5">
    <source>
        <dbReference type="EMBL" id="PCI28000.1"/>
    </source>
</evidence>
<dbReference type="GO" id="GO:0000155">
    <property type="term" value="F:phosphorelay sensor kinase activity"/>
    <property type="evidence" value="ECO:0007669"/>
    <property type="project" value="InterPro"/>
</dbReference>
<reference evidence="6" key="1">
    <citation type="submission" date="2017-08" db="EMBL/GenBank/DDBJ databases">
        <title>A dynamic microbial community with high functional redundancy inhabits the cold, oxic subseafloor aquifer.</title>
        <authorList>
            <person name="Tully B.J."/>
            <person name="Wheat C.G."/>
            <person name="Glazer B.T."/>
            <person name="Huber J.A."/>
        </authorList>
    </citation>
    <scope>NUCLEOTIDE SEQUENCE [LARGE SCALE GENOMIC DNA]</scope>
</reference>
<keyword evidence="2" id="KW-0472">Membrane</keyword>
<accession>A0A2A4T2Y8</accession>
<keyword evidence="2" id="KW-0812">Transmembrane</keyword>
<dbReference type="InterPro" id="IPR050640">
    <property type="entry name" value="Bact_2-comp_sensor_kinase"/>
</dbReference>
<dbReference type="Pfam" id="PF06580">
    <property type="entry name" value="His_kinase"/>
    <property type="match status" value="1"/>
</dbReference>
<dbReference type="GO" id="GO:0016020">
    <property type="term" value="C:membrane"/>
    <property type="evidence" value="ECO:0007669"/>
    <property type="project" value="InterPro"/>
</dbReference>
<proteinExistence type="predicted"/>
<dbReference type="InterPro" id="IPR003594">
    <property type="entry name" value="HATPase_dom"/>
</dbReference>
<dbReference type="InterPro" id="IPR010559">
    <property type="entry name" value="Sig_transdc_His_kin_internal"/>
</dbReference>
<dbReference type="PANTHER" id="PTHR34220:SF9">
    <property type="entry name" value="SIGNAL TRANSDUCTION HISTIDINE KINASE INTERNAL REGION DOMAIN-CONTAINING PROTEIN"/>
    <property type="match status" value="1"/>
</dbReference>
<organism evidence="5 6">
    <name type="scientific">SAR324 cluster bacterium</name>
    <dbReference type="NCBI Taxonomy" id="2024889"/>
    <lineage>
        <taxon>Bacteria</taxon>
        <taxon>Deltaproteobacteria</taxon>
        <taxon>SAR324 cluster</taxon>
    </lineage>
</organism>
<comment type="caution">
    <text evidence="5">The sequence shown here is derived from an EMBL/GenBank/DDBJ whole genome shotgun (WGS) entry which is preliminary data.</text>
</comment>
<protein>
    <submittedName>
        <fullName evidence="5">Uncharacterized protein</fullName>
    </submittedName>
</protein>
<evidence type="ECO:0000313" key="6">
    <source>
        <dbReference type="Proteomes" id="UP000218113"/>
    </source>
</evidence>
<keyword evidence="2" id="KW-1133">Transmembrane helix</keyword>
<evidence type="ECO:0000259" key="4">
    <source>
        <dbReference type="Pfam" id="PF06580"/>
    </source>
</evidence>
<dbReference type="AlphaFoldDB" id="A0A2A4T2Y8"/>
<dbReference type="PANTHER" id="PTHR34220">
    <property type="entry name" value="SENSOR HISTIDINE KINASE YPDA"/>
    <property type="match status" value="1"/>
</dbReference>
<dbReference type="Pfam" id="PF02518">
    <property type="entry name" value="HATPase_c"/>
    <property type="match status" value="1"/>
</dbReference>
<gene>
    <name evidence="5" type="ORF">COB67_07350</name>
</gene>
<keyword evidence="1" id="KW-0175">Coiled coil</keyword>
<dbReference type="Gene3D" id="3.30.565.10">
    <property type="entry name" value="Histidine kinase-like ATPase, C-terminal domain"/>
    <property type="match status" value="1"/>
</dbReference>
<feature type="coiled-coil region" evidence="1">
    <location>
        <begin position="145"/>
        <end position="172"/>
    </location>
</feature>
<dbReference type="SUPFAM" id="SSF55874">
    <property type="entry name" value="ATPase domain of HSP90 chaperone/DNA topoisomerase II/histidine kinase"/>
    <property type="match status" value="1"/>
</dbReference>
<dbReference type="EMBL" id="NVSR01000043">
    <property type="protein sequence ID" value="PCI28000.1"/>
    <property type="molecule type" value="Genomic_DNA"/>
</dbReference>
<evidence type="ECO:0000256" key="2">
    <source>
        <dbReference type="SAM" id="Phobius"/>
    </source>
</evidence>
<feature type="transmembrane region" description="Helical" evidence="2">
    <location>
        <begin position="48"/>
        <end position="65"/>
    </location>
</feature>
<evidence type="ECO:0000259" key="3">
    <source>
        <dbReference type="Pfam" id="PF02518"/>
    </source>
</evidence>
<feature type="domain" description="Histidine kinase/HSP90-like ATPase" evidence="3">
    <location>
        <begin position="262"/>
        <end position="351"/>
    </location>
</feature>
<evidence type="ECO:0000256" key="1">
    <source>
        <dbReference type="SAM" id="Coils"/>
    </source>
</evidence>
<dbReference type="InterPro" id="IPR036890">
    <property type="entry name" value="HATPase_C_sf"/>
</dbReference>
<dbReference type="Proteomes" id="UP000218113">
    <property type="component" value="Unassembled WGS sequence"/>
</dbReference>